<feature type="transmembrane region" description="Helical" evidence="1">
    <location>
        <begin position="157"/>
        <end position="177"/>
    </location>
</feature>
<dbReference type="Proteomes" id="UP000216004">
    <property type="component" value="Unassembled WGS sequence"/>
</dbReference>
<dbReference type="OrthoDB" id="3239585at2"/>
<keyword evidence="1" id="KW-0812">Transmembrane</keyword>
<name>A0A261EQZ7_9BIFI</name>
<gene>
    <name evidence="2" type="ORF">BOCO_1088</name>
</gene>
<dbReference type="EMBL" id="MWWS01000005">
    <property type="protein sequence ID" value="OZG49279.1"/>
    <property type="molecule type" value="Genomic_DNA"/>
</dbReference>
<evidence type="ECO:0000313" key="3">
    <source>
        <dbReference type="Proteomes" id="UP000216004"/>
    </source>
</evidence>
<reference evidence="2 3" key="1">
    <citation type="journal article" date="2017" name="BMC Genomics">
        <title>Comparative genomic and phylogenomic analyses of the Bifidobacteriaceae family.</title>
        <authorList>
            <person name="Lugli G.A."/>
            <person name="Milani C."/>
            <person name="Turroni F."/>
            <person name="Duranti S."/>
            <person name="Mancabelli L."/>
            <person name="Mangifesta M."/>
            <person name="Ferrario C."/>
            <person name="Modesto M."/>
            <person name="Mattarelli P."/>
            <person name="Jiri K."/>
            <person name="van Sinderen D."/>
            <person name="Ventura M."/>
        </authorList>
    </citation>
    <scope>NUCLEOTIDE SEQUENCE [LARGE SCALE GENOMIC DNA]</scope>
    <source>
        <strain evidence="2 3">DSM 22924</strain>
    </source>
</reference>
<sequence>MLPGFDGPLWAGIWAFLTVLAAQPVGGSCGGGRLRTLLKQQSRVLSVTGIGATVAALSAYLRNGGNVLDAFQEQAGRNFATRKVTYPRIREMLEARSLRQETENNVDAVAYALQVSCHLSALLGCEASRCIDAVGASYRRLSHLEHLKDKAFAMPKATMKLLVALPVLTLALGSMLGAKPLAFLLTPGAGFLCLSLGLSCYALGWWWMLALQREVNRKIED</sequence>
<dbReference type="RefSeq" id="WP_094723092.1">
    <property type="nucleotide sequence ID" value="NZ_MWWS01000005.1"/>
</dbReference>
<organism evidence="2 3">
    <name type="scientific">Bombiscardovia coagulans</name>
    <dbReference type="NCBI Taxonomy" id="686666"/>
    <lineage>
        <taxon>Bacteria</taxon>
        <taxon>Bacillati</taxon>
        <taxon>Actinomycetota</taxon>
        <taxon>Actinomycetes</taxon>
        <taxon>Bifidobacteriales</taxon>
        <taxon>Bifidobacteriaceae</taxon>
        <taxon>Bombiscardovia</taxon>
    </lineage>
</organism>
<protein>
    <submittedName>
        <fullName evidence="2">Pilus assembly protein</fullName>
    </submittedName>
</protein>
<keyword evidence="1" id="KW-1133">Transmembrane helix</keyword>
<proteinExistence type="predicted"/>
<comment type="caution">
    <text evidence="2">The sequence shown here is derived from an EMBL/GenBank/DDBJ whole genome shotgun (WGS) entry which is preliminary data.</text>
</comment>
<keyword evidence="3" id="KW-1185">Reference proteome</keyword>
<keyword evidence="1" id="KW-0472">Membrane</keyword>
<evidence type="ECO:0000313" key="2">
    <source>
        <dbReference type="EMBL" id="OZG49279.1"/>
    </source>
</evidence>
<feature type="transmembrane region" description="Helical" evidence="1">
    <location>
        <begin position="189"/>
        <end position="209"/>
    </location>
</feature>
<evidence type="ECO:0000256" key="1">
    <source>
        <dbReference type="SAM" id="Phobius"/>
    </source>
</evidence>
<accession>A0A261EQZ7</accession>
<dbReference type="AlphaFoldDB" id="A0A261EQZ7"/>